<proteinExistence type="predicted"/>
<dbReference type="RefSeq" id="XP_070912638.1">
    <property type="nucleotide sequence ID" value="XM_071056537.1"/>
</dbReference>
<accession>A0ABQ0G020</accession>
<evidence type="ECO:0000313" key="3">
    <source>
        <dbReference type="EMBL" id="GAB1310905.1"/>
    </source>
</evidence>
<dbReference type="EMBL" id="BAAFSV010000001">
    <property type="protein sequence ID" value="GAB1310905.1"/>
    <property type="molecule type" value="Genomic_DNA"/>
</dbReference>
<dbReference type="SUPFAM" id="SSF54719">
    <property type="entry name" value="Fe,Mn superoxide dismutase (SOD), C-terminal domain"/>
    <property type="match status" value="1"/>
</dbReference>
<dbReference type="GeneID" id="98171860"/>
<dbReference type="Proteomes" id="UP001628179">
    <property type="component" value="Unassembled WGS sequence"/>
</dbReference>
<sequence length="305" mass="34236">MLRPRLRIPRPPRLGVPAQSRLLPLACQTRSQHTLRPLEYPTDQGIPGFLSAASLNISWTQYQTFLLQKLNALIAETDHEGRDIKDITLLTARDPEFAPTFNYASMAHNNQFFFQHLTPKPVEMPALLRGHLEQSFGSIETLRNEMIYTADAMFGPGFVWLVKVSTPFMPVSFKVLTTYLAGSPYPAAHWRRQDVDMNTKSGSWNEAAIETGKRYLDNTAFGAGKRSPEATKRLSFAPGGTDLVPVLCLNTWEHVWLWDYGFGVGQSGGKLAYAQAWWKSIDWDKVCKEANLSRQDMLGSSAATV</sequence>
<keyword evidence="4" id="KW-1185">Reference proteome</keyword>
<organism evidence="3 4">
    <name type="scientific">Madurella fahalii</name>
    <dbReference type="NCBI Taxonomy" id="1157608"/>
    <lineage>
        <taxon>Eukaryota</taxon>
        <taxon>Fungi</taxon>
        <taxon>Dikarya</taxon>
        <taxon>Ascomycota</taxon>
        <taxon>Pezizomycotina</taxon>
        <taxon>Sordariomycetes</taxon>
        <taxon>Sordariomycetidae</taxon>
        <taxon>Sordariales</taxon>
        <taxon>Sordariales incertae sedis</taxon>
        <taxon>Madurella</taxon>
    </lineage>
</organism>
<evidence type="ECO:0000313" key="4">
    <source>
        <dbReference type="Proteomes" id="UP001628179"/>
    </source>
</evidence>
<name>A0ABQ0G020_9PEZI</name>
<dbReference type="SUPFAM" id="SSF46609">
    <property type="entry name" value="Fe,Mn superoxide dismutase (SOD), N-terminal domain"/>
    <property type="match status" value="1"/>
</dbReference>
<dbReference type="PANTHER" id="PTHR43595">
    <property type="entry name" value="37S RIBOSOMAL PROTEIN S26, MITOCHONDRIAL"/>
    <property type="match status" value="1"/>
</dbReference>
<evidence type="ECO:0000256" key="1">
    <source>
        <dbReference type="ARBA" id="ARBA00037226"/>
    </source>
</evidence>
<reference evidence="3 4" key="1">
    <citation type="submission" date="2024-09" db="EMBL/GenBank/DDBJ databases">
        <title>Itraconazole resistance in Madurella fahalii resulting from another homologue of gene encoding cytochrome P450 14-alpha sterol demethylase (CYP51).</title>
        <authorList>
            <person name="Yoshioka I."/>
            <person name="Fahal A.H."/>
            <person name="Kaneko S."/>
            <person name="Yaguchi T."/>
        </authorList>
    </citation>
    <scope>NUCLEOTIDE SEQUENCE [LARGE SCALE GENOMIC DNA]</scope>
    <source>
        <strain evidence="3 4">IFM 68171</strain>
    </source>
</reference>
<dbReference type="InterPro" id="IPR036324">
    <property type="entry name" value="Mn/Fe_SOD_N_sf"/>
</dbReference>
<dbReference type="PANTHER" id="PTHR43595:SF2">
    <property type="entry name" value="SMALL RIBOSOMAL SUBUNIT PROTEIN MS42"/>
    <property type="match status" value="1"/>
</dbReference>
<dbReference type="InterPro" id="IPR019832">
    <property type="entry name" value="Mn/Fe_SOD_C"/>
</dbReference>
<comment type="caution">
    <text evidence="3">The sequence shown here is derived from an EMBL/GenBank/DDBJ whole genome shotgun (WGS) entry which is preliminary data.</text>
</comment>
<dbReference type="Gene3D" id="3.55.40.20">
    <property type="entry name" value="Iron/manganese superoxide dismutase, C-terminal domain"/>
    <property type="match status" value="1"/>
</dbReference>
<feature type="domain" description="Manganese/iron superoxide dismutase C-terminal" evidence="2">
    <location>
        <begin position="243"/>
        <end position="288"/>
    </location>
</feature>
<evidence type="ECO:0000259" key="2">
    <source>
        <dbReference type="Pfam" id="PF02777"/>
    </source>
</evidence>
<protein>
    <recommendedName>
        <fullName evidence="2">Manganese/iron superoxide dismutase C-terminal domain-containing protein</fullName>
    </recommendedName>
</protein>
<gene>
    <name evidence="3" type="ORF">MFIFM68171_01115</name>
</gene>
<comment type="function">
    <text evidence="1">Component of the mitochondrial ribosome (mitoribosome), a dedicated translation machinery responsible for the synthesis of mitochondrial genome-encoded proteins, including at least some of the essential transmembrane subunits of the mitochondrial respiratory chain. The mitoribosomes are attached to the mitochondrial inner membrane and translation products are cotranslationally integrated into the membrane.</text>
</comment>
<dbReference type="Pfam" id="PF02777">
    <property type="entry name" value="Sod_Fe_C"/>
    <property type="match status" value="1"/>
</dbReference>
<dbReference type="InterPro" id="IPR036314">
    <property type="entry name" value="SOD_C_sf"/>
</dbReference>